<keyword evidence="6" id="KW-0998">Cell outer membrane</keyword>
<dbReference type="InterPro" id="IPR036942">
    <property type="entry name" value="Beta-barrel_TonB_sf"/>
</dbReference>
<keyword evidence="2" id="KW-0813">Transport</keyword>
<accession>A0A5J4QNT9</accession>
<keyword evidence="5" id="KW-0472">Membrane</keyword>
<evidence type="ECO:0000256" key="5">
    <source>
        <dbReference type="ARBA" id="ARBA00023136"/>
    </source>
</evidence>
<gene>
    <name evidence="8" type="ORF">EZS27_026993</name>
</gene>
<organism evidence="8">
    <name type="scientific">termite gut metagenome</name>
    <dbReference type="NCBI Taxonomy" id="433724"/>
    <lineage>
        <taxon>unclassified sequences</taxon>
        <taxon>metagenomes</taxon>
        <taxon>organismal metagenomes</taxon>
    </lineage>
</organism>
<evidence type="ECO:0000256" key="3">
    <source>
        <dbReference type="ARBA" id="ARBA00022692"/>
    </source>
</evidence>
<reference evidence="8" key="1">
    <citation type="submission" date="2019-03" db="EMBL/GenBank/DDBJ databases">
        <title>Single cell metagenomics reveals metabolic interactions within the superorganism composed of flagellate Streblomastix strix and complex community of Bacteroidetes bacteria on its surface.</title>
        <authorList>
            <person name="Treitli S.C."/>
            <person name="Kolisko M."/>
            <person name="Husnik F."/>
            <person name="Keeling P."/>
            <person name="Hampl V."/>
        </authorList>
    </citation>
    <scope>NUCLEOTIDE SEQUENCE</scope>
    <source>
        <strain evidence="8">STM</strain>
    </source>
</reference>
<keyword evidence="3" id="KW-0812">Transmembrane</keyword>
<name>A0A5J4QNT9_9ZZZZ</name>
<dbReference type="GO" id="GO:0009279">
    <property type="term" value="C:cell outer membrane"/>
    <property type="evidence" value="ECO:0007669"/>
    <property type="project" value="UniProtKB-SubCell"/>
</dbReference>
<dbReference type="Gene3D" id="2.40.170.20">
    <property type="entry name" value="TonB-dependent receptor, beta-barrel domain"/>
    <property type="match status" value="1"/>
</dbReference>
<evidence type="ECO:0000256" key="2">
    <source>
        <dbReference type="ARBA" id="ARBA00022448"/>
    </source>
</evidence>
<dbReference type="SUPFAM" id="SSF56935">
    <property type="entry name" value="Porins"/>
    <property type="match status" value="1"/>
</dbReference>
<proteinExistence type="predicted"/>
<sequence length="141" mass="15331">KTMANPDLKWETTITRNVGVDATAWGGRLSGTMEVYWNNTKDLLIQFPTPGTGYENQYRNMGETSNKGVEVSGNLIAIDKKDFGLSISGNIGFNKNRIVSLGQMNNFTAATGWASTEITSDYWIATGGSVGKMYGFKSAGR</sequence>
<comment type="subcellular location">
    <subcellularLocation>
        <location evidence="1">Cell outer membrane</location>
        <topology evidence="1">Multi-pass membrane protein</topology>
    </subcellularLocation>
</comment>
<evidence type="ECO:0000313" key="8">
    <source>
        <dbReference type="EMBL" id="KAA6323576.1"/>
    </source>
</evidence>
<evidence type="ECO:0000256" key="1">
    <source>
        <dbReference type="ARBA" id="ARBA00004571"/>
    </source>
</evidence>
<protein>
    <recommendedName>
        <fullName evidence="7">TonB-dependent receptor-like beta-barrel domain-containing protein</fullName>
    </recommendedName>
</protein>
<dbReference type="AlphaFoldDB" id="A0A5J4QNT9"/>
<evidence type="ECO:0000259" key="7">
    <source>
        <dbReference type="Pfam" id="PF00593"/>
    </source>
</evidence>
<dbReference type="Pfam" id="PF00593">
    <property type="entry name" value="TonB_dep_Rec_b-barrel"/>
    <property type="match status" value="1"/>
</dbReference>
<keyword evidence="4" id="KW-0798">TonB box</keyword>
<dbReference type="InterPro" id="IPR039426">
    <property type="entry name" value="TonB-dep_rcpt-like"/>
</dbReference>
<comment type="caution">
    <text evidence="8">The sequence shown here is derived from an EMBL/GenBank/DDBJ whole genome shotgun (WGS) entry which is preliminary data.</text>
</comment>
<dbReference type="PROSITE" id="PS52016">
    <property type="entry name" value="TONB_DEPENDENT_REC_3"/>
    <property type="match status" value="1"/>
</dbReference>
<dbReference type="InterPro" id="IPR000531">
    <property type="entry name" value="Beta-barrel_TonB"/>
</dbReference>
<evidence type="ECO:0000256" key="6">
    <source>
        <dbReference type="ARBA" id="ARBA00023237"/>
    </source>
</evidence>
<feature type="non-terminal residue" evidence="8">
    <location>
        <position position="1"/>
    </location>
</feature>
<evidence type="ECO:0000256" key="4">
    <source>
        <dbReference type="ARBA" id="ARBA00023077"/>
    </source>
</evidence>
<dbReference type="EMBL" id="SNRY01002771">
    <property type="protein sequence ID" value="KAA6323576.1"/>
    <property type="molecule type" value="Genomic_DNA"/>
</dbReference>
<feature type="domain" description="TonB-dependent receptor-like beta-barrel" evidence="7">
    <location>
        <begin position="4"/>
        <end position="110"/>
    </location>
</feature>